<feature type="transmembrane region" description="Helical" evidence="7">
    <location>
        <begin position="75"/>
        <end position="96"/>
    </location>
</feature>
<dbReference type="SUPFAM" id="SSF103481">
    <property type="entry name" value="Multidrug resistance efflux transporter EmrE"/>
    <property type="match status" value="2"/>
</dbReference>
<keyword evidence="10" id="KW-1185">Reference proteome</keyword>
<evidence type="ECO:0000256" key="7">
    <source>
        <dbReference type="SAM" id="Phobius"/>
    </source>
</evidence>
<accession>A0ABV1ENC0</accession>
<reference evidence="9 10" key="1">
    <citation type="submission" date="2024-03" db="EMBL/GenBank/DDBJ databases">
        <title>Human intestinal bacterial collection.</title>
        <authorList>
            <person name="Pauvert C."/>
            <person name="Hitch T.C.A."/>
            <person name="Clavel T."/>
        </authorList>
    </citation>
    <scope>NUCLEOTIDE SEQUENCE [LARGE SCALE GENOMIC DNA]</scope>
    <source>
        <strain evidence="9 10">CLA-AP-H34</strain>
    </source>
</reference>
<feature type="transmembrane region" description="Helical" evidence="7">
    <location>
        <begin position="39"/>
        <end position="63"/>
    </location>
</feature>
<feature type="transmembrane region" description="Helical" evidence="7">
    <location>
        <begin position="188"/>
        <end position="209"/>
    </location>
</feature>
<evidence type="ECO:0000313" key="9">
    <source>
        <dbReference type="EMBL" id="MEQ2455412.1"/>
    </source>
</evidence>
<evidence type="ECO:0000313" key="10">
    <source>
        <dbReference type="Proteomes" id="UP001440599"/>
    </source>
</evidence>
<keyword evidence="5 7" id="KW-1133">Transmembrane helix</keyword>
<sequence length="300" mass="32198">MIDNLKKKKTVKAGNSVGLLHVSVMLFGLSAVLGQFVDAPAVIIAGGRVVCSSAALLLFSLVTKSSLTLRSKKDYGIILFTGVILAIHWTTFFQSIQSSSVAIGTITFSAFPLFLTFLEPLLFHEKLRFRSVISALVLLLGVGITVPAFSLENETTMGIVWGLISALAYAVMSLSNRYLSRFYGSRTICLYEQGTAAVILLPSMFLIQAQWTVQNIAGIVVIGLICTALAHSLYVAAQRNVKAQIAGVISGMETVYGILFAFLFLREIPGPRELIGGVIILGVAIFSSLTSSKNDVPDGE</sequence>
<evidence type="ECO:0000259" key="8">
    <source>
        <dbReference type="Pfam" id="PF00892"/>
    </source>
</evidence>
<name>A0ABV1ENC0_9FIRM</name>
<feature type="transmembrane region" description="Helical" evidence="7">
    <location>
        <begin position="157"/>
        <end position="176"/>
    </location>
</feature>
<evidence type="ECO:0000256" key="6">
    <source>
        <dbReference type="ARBA" id="ARBA00023136"/>
    </source>
</evidence>
<dbReference type="RefSeq" id="WP_349139110.1">
    <property type="nucleotide sequence ID" value="NZ_JBBMFT010000001.1"/>
</dbReference>
<dbReference type="InterPro" id="IPR000620">
    <property type="entry name" value="EamA_dom"/>
</dbReference>
<evidence type="ECO:0000256" key="4">
    <source>
        <dbReference type="ARBA" id="ARBA00022692"/>
    </source>
</evidence>
<comment type="subcellular location">
    <subcellularLocation>
        <location evidence="1">Cell membrane</location>
        <topology evidence="1">Multi-pass membrane protein</topology>
    </subcellularLocation>
</comment>
<dbReference type="Proteomes" id="UP001440599">
    <property type="component" value="Unassembled WGS sequence"/>
</dbReference>
<evidence type="ECO:0000256" key="5">
    <source>
        <dbReference type="ARBA" id="ARBA00022989"/>
    </source>
</evidence>
<evidence type="ECO:0000256" key="3">
    <source>
        <dbReference type="ARBA" id="ARBA00022475"/>
    </source>
</evidence>
<dbReference type="InterPro" id="IPR037185">
    <property type="entry name" value="EmrE-like"/>
</dbReference>
<proteinExistence type="inferred from homology"/>
<gene>
    <name evidence="9" type="ORF">WMO45_02670</name>
</gene>
<protein>
    <submittedName>
        <fullName evidence="9">DMT family transporter</fullName>
    </submittedName>
</protein>
<feature type="transmembrane region" description="Helical" evidence="7">
    <location>
        <begin position="132"/>
        <end position="151"/>
    </location>
</feature>
<feature type="transmembrane region" description="Helical" evidence="7">
    <location>
        <begin position="248"/>
        <end position="268"/>
    </location>
</feature>
<feature type="domain" description="EamA" evidence="8">
    <location>
        <begin position="157"/>
        <end position="287"/>
    </location>
</feature>
<evidence type="ECO:0000256" key="2">
    <source>
        <dbReference type="ARBA" id="ARBA00007362"/>
    </source>
</evidence>
<keyword evidence="3" id="KW-1003">Cell membrane</keyword>
<dbReference type="EMBL" id="JBBMFT010000001">
    <property type="protein sequence ID" value="MEQ2455412.1"/>
    <property type="molecule type" value="Genomic_DNA"/>
</dbReference>
<feature type="transmembrane region" description="Helical" evidence="7">
    <location>
        <begin position="102"/>
        <end position="123"/>
    </location>
</feature>
<dbReference type="InterPro" id="IPR051258">
    <property type="entry name" value="Diverse_Substrate_Transporter"/>
</dbReference>
<keyword evidence="4 7" id="KW-0812">Transmembrane</keyword>
<comment type="similarity">
    <text evidence="2">Belongs to the EamA transporter family.</text>
</comment>
<feature type="domain" description="EamA" evidence="8">
    <location>
        <begin position="19"/>
        <end position="145"/>
    </location>
</feature>
<organism evidence="9 10">
    <name type="scientific">Flavonifractor hominis</name>
    <dbReference type="NCBI Taxonomy" id="3133178"/>
    <lineage>
        <taxon>Bacteria</taxon>
        <taxon>Bacillati</taxon>
        <taxon>Bacillota</taxon>
        <taxon>Clostridia</taxon>
        <taxon>Eubacteriales</taxon>
        <taxon>Oscillospiraceae</taxon>
        <taxon>Flavonifractor</taxon>
    </lineage>
</organism>
<feature type="transmembrane region" description="Helical" evidence="7">
    <location>
        <begin position="274"/>
        <end position="292"/>
    </location>
</feature>
<feature type="transmembrane region" description="Helical" evidence="7">
    <location>
        <begin position="12"/>
        <end position="33"/>
    </location>
</feature>
<comment type="caution">
    <text evidence="9">The sequence shown here is derived from an EMBL/GenBank/DDBJ whole genome shotgun (WGS) entry which is preliminary data.</text>
</comment>
<keyword evidence="6 7" id="KW-0472">Membrane</keyword>
<feature type="transmembrane region" description="Helical" evidence="7">
    <location>
        <begin position="215"/>
        <end position="236"/>
    </location>
</feature>
<dbReference type="PANTHER" id="PTHR42920:SF5">
    <property type="entry name" value="EAMA DOMAIN-CONTAINING PROTEIN"/>
    <property type="match status" value="1"/>
</dbReference>
<dbReference type="PANTHER" id="PTHR42920">
    <property type="entry name" value="OS03G0707200 PROTEIN-RELATED"/>
    <property type="match status" value="1"/>
</dbReference>
<dbReference type="Pfam" id="PF00892">
    <property type="entry name" value="EamA"/>
    <property type="match status" value="2"/>
</dbReference>
<evidence type="ECO:0000256" key="1">
    <source>
        <dbReference type="ARBA" id="ARBA00004651"/>
    </source>
</evidence>